<proteinExistence type="predicted"/>
<dbReference type="Proteomes" id="UP000749559">
    <property type="component" value="Unassembled WGS sequence"/>
</dbReference>
<evidence type="ECO:0000256" key="1">
    <source>
        <dbReference type="ARBA" id="ARBA00004123"/>
    </source>
</evidence>
<keyword evidence="3" id="KW-0238">DNA-binding</keyword>
<dbReference type="Pfam" id="PF02173">
    <property type="entry name" value="pKID"/>
    <property type="match status" value="1"/>
</dbReference>
<dbReference type="InterPro" id="IPR046347">
    <property type="entry name" value="bZIP_sf"/>
</dbReference>
<evidence type="ECO:0000256" key="3">
    <source>
        <dbReference type="ARBA" id="ARBA00023125"/>
    </source>
</evidence>
<keyword evidence="4" id="KW-0804">Transcription</keyword>
<dbReference type="PROSITE" id="PS50217">
    <property type="entry name" value="BZIP"/>
    <property type="match status" value="1"/>
</dbReference>
<comment type="subcellular location">
    <subcellularLocation>
        <location evidence="1">Nucleus</location>
    </subcellularLocation>
</comment>
<evidence type="ECO:0000256" key="4">
    <source>
        <dbReference type="ARBA" id="ARBA00023163"/>
    </source>
</evidence>
<dbReference type="PRINTS" id="PR00041">
    <property type="entry name" value="LEUZIPPRCREB"/>
</dbReference>
<dbReference type="GO" id="GO:0000978">
    <property type="term" value="F:RNA polymerase II cis-regulatory region sequence-specific DNA binding"/>
    <property type="evidence" value="ECO:0007669"/>
    <property type="project" value="TreeGrafter"/>
</dbReference>
<reference evidence="6" key="1">
    <citation type="submission" date="2022-03" db="EMBL/GenBank/DDBJ databases">
        <authorList>
            <person name="Martin C."/>
        </authorList>
    </citation>
    <scope>NUCLEOTIDE SEQUENCE</scope>
</reference>
<keyword evidence="7" id="KW-1185">Reference proteome</keyword>
<comment type="caution">
    <text evidence="6">The sequence shown here is derived from an EMBL/GenBank/DDBJ whole genome shotgun (WGS) entry which is preliminary data.</text>
</comment>
<dbReference type="OrthoDB" id="5970722at2759"/>
<dbReference type="GO" id="GO:0000981">
    <property type="term" value="F:DNA-binding transcription factor activity, RNA polymerase II-specific"/>
    <property type="evidence" value="ECO:0007669"/>
    <property type="project" value="TreeGrafter"/>
</dbReference>
<dbReference type="Gene3D" id="1.20.5.170">
    <property type="match status" value="1"/>
</dbReference>
<protein>
    <submittedName>
        <fullName evidence="6">Uncharacterized protein</fullName>
    </submittedName>
</protein>
<dbReference type="EMBL" id="CAIIXF020000007">
    <property type="protein sequence ID" value="CAH1788300.1"/>
    <property type="molecule type" value="Genomic_DNA"/>
</dbReference>
<dbReference type="InterPro" id="IPR001630">
    <property type="entry name" value="Leuzip_CREB"/>
</dbReference>
<dbReference type="GO" id="GO:0005667">
    <property type="term" value="C:transcription regulator complex"/>
    <property type="evidence" value="ECO:0007669"/>
    <property type="project" value="TreeGrafter"/>
</dbReference>
<dbReference type="Pfam" id="PF00170">
    <property type="entry name" value="bZIP_1"/>
    <property type="match status" value="1"/>
</dbReference>
<evidence type="ECO:0000256" key="2">
    <source>
        <dbReference type="ARBA" id="ARBA00023015"/>
    </source>
</evidence>
<evidence type="ECO:0000256" key="5">
    <source>
        <dbReference type="ARBA" id="ARBA00023242"/>
    </source>
</evidence>
<dbReference type="PROSITE" id="PS50953">
    <property type="entry name" value="KID"/>
    <property type="match status" value="1"/>
</dbReference>
<dbReference type="InterPro" id="IPR003102">
    <property type="entry name" value="CREB1-like_pKID"/>
</dbReference>
<accession>A0A8J1ULD8</accession>
<dbReference type="FunFam" id="1.20.5.170:FF:000003">
    <property type="entry name" value="cAMP-responsive element modulator isoform X2"/>
    <property type="match status" value="1"/>
</dbReference>
<dbReference type="PROSITE" id="PS00036">
    <property type="entry name" value="BZIP_BASIC"/>
    <property type="match status" value="1"/>
</dbReference>
<dbReference type="AlphaFoldDB" id="A0A8J1ULD8"/>
<dbReference type="CDD" id="cd14690">
    <property type="entry name" value="bZIP_CREB1"/>
    <property type="match status" value="1"/>
</dbReference>
<dbReference type="InterPro" id="IPR004827">
    <property type="entry name" value="bZIP"/>
</dbReference>
<dbReference type="PANTHER" id="PTHR45879">
    <property type="entry name" value="CYCLIC AMP RESPONSE ELEMENT-BINDING PROTEIN B"/>
    <property type="match status" value="1"/>
</dbReference>
<evidence type="ECO:0000313" key="7">
    <source>
        <dbReference type="Proteomes" id="UP000749559"/>
    </source>
</evidence>
<organism evidence="6 7">
    <name type="scientific">Owenia fusiformis</name>
    <name type="common">Polychaete worm</name>
    <dbReference type="NCBI Taxonomy" id="6347"/>
    <lineage>
        <taxon>Eukaryota</taxon>
        <taxon>Metazoa</taxon>
        <taxon>Spiralia</taxon>
        <taxon>Lophotrochozoa</taxon>
        <taxon>Annelida</taxon>
        <taxon>Polychaeta</taxon>
        <taxon>Sedentaria</taxon>
        <taxon>Canalipalpata</taxon>
        <taxon>Sabellida</taxon>
        <taxon>Oweniida</taxon>
        <taxon>Oweniidae</taxon>
        <taxon>Owenia</taxon>
    </lineage>
</organism>
<dbReference type="GO" id="GO:0005634">
    <property type="term" value="C:nucleus"/>
    <property type="evidence" value="ECO:0007669"/>
    <property type="project" value="UniProtKB-SubCell"/>
</dbReference>
<evidence type="ECO:0000313" key="6">
    <source>
        <dbReference type="EMBL" id="CAH1788300.1"/>
    </source>
</evidence>
<sequence>MEMVNEQGDVAVSQNQDIDVTTSGISVVHMNIPNQPVQVTAVDEDGDIGEHERRRREMLARRPSYRKILNELSSDSPASISLKQVQEESDSQDSQEEAGLQTVQTVTIPPGSIQLATGTGDAPTSMQTLTMTNSSTSSGIAGIAGGTTAIVQYASGPEGGQFFIPAGSVQAYQINANPSLQGGVVMATGGSLSSGQHVGEEQSRKRELRLLKNSQAARECRRKKKEYIRCLENRIAVLDNQNKTLIEELKSLKELYCQKE</sequence>
<keyword evidence="2" id="KW-0805">Transcription regulation</keyword>
<dbReference type="SUPFAM" id="SSF57959">
    <property type="entry name" value="Leucine zipper domain"/>
    <property type="match status" value="1"/>
</dbReference>
<dbReference type="PANTHER" id="PTHR45879:SF3">
    <property type="entry name" value="CYCLIC AMP RESPONSE ELEMENT-BINDING PROTEIN B"/>
    <property type="match status" value="1"/>
</dbReference>
<keyword evidence="5" id="KW-0539">Nucleus</keyword>
<name>A0A8J1ULD8_OWEFU</name>
<gene>
    <name evidence="6" type="ORF">OFUS_LOCUS13856</name>
</gene>